<evidence type="ECO:0000256" key="1">
    <source>
        <dbReference type="ARBA" id="ARBA00004141"/>
    </source>
</evidence>
<comment type="caution">
    <text evidence="10">The sequence shown here is derived from an EMBL/GenBank/DDBJ whole genome shotgun (WGS) entry which is preliminary data.</text>
</comment>
<dbReference type="PROSITE" id="PS51257">
    <property type="entry name" value="PROKAR_LIPOPROTEIN"/>
    <property type="match status" value="1"/>
</dbReference>
<evidence type="ECO:0000256" key="2">
    <source>
        <dbReference type="ARBA" id="ARBA00022553"/>
    </source>
</evidence>
<feature type="compositionally biased region" description="Low complexity" evidence="7">
    <location>
        <begin position="257"/>
        <end position="280"/>
    </location>
</feature>
<sequence length="482" mass="48918">MAERGAMWALLALACLSPPGSAETPRPLSPDVGTMAPGALLRAPGTASALPARSEDPVLSLNLGLNFKIKVRSQGSYRPAVPSAEPPPPDPAPPGLWTELPPGSGWLGADDPEDGAGGWDSSEALEPTAQLWAAARAVPRGAGLATPAGAGRERSKELEFKIDIDLTAGLDQERGAPPTSLLRQQAPGTRWRYPLLPSLRAGISEIASQLGASGFFSPTLAPDGHLGLEGNSTTGAWDLAPDGSPTPARATEPGLQPSGHSPSPGSAGAMAGDPLETPEPCSSPEPPAAPASPPLLVGLHADWNTALAAWGPAWEAHVYGAGALFGLLALLALLGLAGLPFRLPLDGGDPTADFRPPSPIDLGRSIAEALCSSPSLFQPALGTPPVPETPGVWPAGGSRCSTPRYGLSRAGSCQALCSSPEAPASPARDPGPFRGLAGMGDARCSPSPPGGPYRPLPPPSLESLPRGCQSDQLSVGSDTIDL</sequence>
<dbReference type="AlphaFoldDB" id="A0A151NK02"/>
<feature type="compositionally biased region" description="Pro residues" evidence="7">
    <location>
        <begin position="281"/>
        <end position="293"/>
    </location>
</feature>
<evidence type="ECO:0000256" key="5">
    <source>
        <dbReference type="ARBA" id="ARBA00022989"/>
    </source>
</evidence>
<gene>
    <name evidence="10" type="primary">PRRT4</name>
    <name evidence="10" type="ORF">Y1Q_0016893</name>
</gene>
<keyword evidence="6" id="KW-0472">Membrane</keyword>
<evidence type="ECO:0000256" key="3">
    <source>
        <dbReference type="ARBA" id="ARBA00022692"/>
    </source>
</evidence>
<dbReference type="EMBL" id="AKHW03002826">
    <property type="protein sequence ID" value="KYO37121.1"/>
    <property type="molecule type" value="Genomic_DNA"/>
</dbReference>
<keyword evidence="11" id="KW-1185">Reference proteome</keyword>
<evidence type="ECO:0000256" key="7">
    <source>
        <dbReference type="SAM" id="MobiDB-lite"/>
    </source>
</evidence>
<keyword evidence="4 8" id="KW-0732">Signal</keyword>
<evidence type="ECO:0000313" key="11">
    <source>
        <dbReference type="Proteomes" id="UP000050525"/>
    </source>
</evidence>
<feature type="compositionally biased region" description="Polar residues" evidence="7">
    <location>
        <begin position="469"/>
        <end position="482"/>
    </location>
</feature>
<feature type="domain" description="Proline-rich transmembrane protein 3/4" evidence="9">
    <location>
        <begin position="300"/>
        <end position="341"/>
    </location>
</feature>
<dbReference type="InterPro" id="IPR059081">
    <property type="entry name" value="PRRT3-4"/>
</dbReference>
<feature type="region of interest" description="Disordered" evidence="7">
    <location>
        <begin position="418"/>
        <end position="482"/>
    </location>
</feature>
<feature type="signal peptide" evidence="8">
    <location>
        <begin position="1"/>
        <end position="22"/>
    </location>
</feature>
<evidence type="ECO:0000256" key="8">
    <source>
        <dbReference type="SAM" id="SignalP"/>
    </source>
</evidence>
<name>A0A151NK02_ALLMI</name>
<dbReference type="STRING" id="8496.A0A151NK02"/>
<organism evidence="10 11">
    <name type="scientific">Alligator mississippiensis</name>
    <name type="common">American alligator</name>
    <dbReference type="NCBI Taxonomy" id="8496"/>
    <lineage>
        <taxon>Eukaryota</taxon>
        <taxon>Metazoa</taxon>
        <taxon>Chordata</taxon>
        <taxon>Craniata</taxon>
        <taxon>Vertebrata</taxon>
        <taxon>Euteleostomi</taxon>
        <taxon>Archelosauria</taxon>
        <taxon>Archosauria</taxon>
        <taxon>Crocodylia</taxon>
        <taxon>Alligatoridae</taxon>
        <taxon>Alligatorinae</taxon>
        <taxon>Alligator</taxon>
    </lineage>
</organism>
<feature type="region of interest" description="Disordered" evidence="7">
    <location>
        <begin position="77"/>
        <end position="122"/>
    </location>
</feature>
<feature type="region of interest" description="Disordered" evidence="7">
    <location>
        <begin position="226"/>
        <end position="293"/>
    </location>
</feature>
<dbReference type="Pfam" id="PF25987">
    <property type="entry name" value="PRRT3"/>
    <property type="match status" value="1"/>
</dbReference>
<dbReference type="InterPro" id="IPR052836">
    <property type="entry name" value="PRRT_domain-containing"/>
</dbReference>
<reference evidence="10 11" key="1">
    <citation type="journal article" date="2012" name="Genome Biol.">
        <title>Sequencing three crocodilian genomes to illuminate the evolution of archosaurs and amniotes.</title>
        <authorList>
            <person name="St John J.A."/>
            <person name="Braun E.L."/>
            <person name="Isberg S.R."/>
            <person name="Miles L.G."/>
            <person name="Chong A.Y."/>
            <person name="Gongora J."/>
            <person name="Dalzell P."/>
            <person name="Moran C."/>
            <person name="Bed'hom B."/>
            <person name="Abzhanov A."/>
            <person name="Burgess S.C."/>
            <person name="Cooksey A.M."/>
            <person name="Castoe T.A."/>
            <person name="Crawford N.G."/>
            <person name="Densmore L.D."/>
            <person name="Drew J.C."/>
            <person name="Edwards S.V."/>
            <person name="Faircloth B.C."/>
            <person name="Fujita M.K."/>
            <person name="Greenwold M.J."/>
            <person name="Hoffmann F.G."/>
            <person name="Howard J.M."/>
            <person name="Iguchi T."/>
            <person name="Janes D.E."/>
            <person name="Khan S.Y."/>
            <person name="Kohno S."/>
            <person name="de Koning A.J."/>
            <person name="Lance S.L."/>
            <person name="McCarthy F.M."/>
            <person name="McCormack J.E."/>
            <person name="Merchant M.E."/>
            <person name="Peterson D.G."/>
            <person name="Pollock D.D."/>
            <person name="Pourmand N."/>
            <person name="Raney B.J."/>
            <person name="Roessler K.A."/>
            <person name="Sanford J.R."/>
            <person name="Sawyer R.H."/>
            <person name="Schmidt C.J."/>
            <person name="Triplett E.W."/>
            <person name="Tuberville T.D."/>
            <person name="Venegas-Anaya M."/>
            <person name="Howard J.T."/>
            <person name="Jarvis E.D."/>
            <person name="Guillette L.J.Jr."/>
            <person name="Glenn T.C."/>
            <person name="Green R.E."/>
            <person name="Ray D.A."/>
        </authorList>
    </citation>
    <scope>NUCLEOTIDE SEQUENCE [LARGE SCALE GENOMIC DNA]</scope>
    <source>
        <strain evidence="10">KSC_2009_1</strain>
    </source>
</reference>
<dbReference type="PANTHER" id="PTHR35578:SF6">
    <property type="entry name" value="PROLINE-RICH TRANSMEMBRANE PROTEIN 4"/>
    <property type="match status" value="1"/>
</dbReference>
<keyword evidence="3 10" id="KW-0812">Transmembrane</keyword>
<feature type="compositionally biased region" description="Pro residues" evidence="7">
    <location>
        <begin position="84"/>
        <end position="94"/>
    </location>
</feature>
<proteinExistence type="predicted"/>
<keyword evidence="5" id="KW-1133">Transmembrane helix</keyword>
<feature type="compositionally biased region" description="Pro residues" evidence="7">
    <location>
        <begin position="446"/>
        <end position="460"/>
    </location>
</feature>
<evidence type="ECO:0000313" key="10">
    <source>
        <dbReference type="EMBL" id="KYO37121.1"/>
    </source>
</evidence>
<accession>A0A151NK02</accession>
<evidence type="ECO:0000256" key="4">
    <source>
        <dbReference type="ARBA" id="ARBA00022729"/>
    </source>
</evidence>
<dbReference type="PANTHER" id="PTHR35578">
    <property type="entry name" value="PROLINE-RICH TRANSMEMBRANE PROTEIN 4-RELATED"/>
    <property type="match status" value="1"/>
</dbReference>
<protein>
    <submittedName>
        <fullName evidence="10">Proline-rich transmembrane protein 4</fullName>
    </submittedName>
</protein>
<keyword evidence="2" id="KW-0597">Phosphoprotein</keyword>
<feature type="chain" id="PRO_5007586131" evidence="8">
    <location>
        <begin position="23"/>
        <end position="482"/>
    </location>
</feature>
<dbReference type="Proteomes" id="UP000050525">
    <property type="component" value="Unassembled WGS sequence"/>
</dbReference>
<evidence type="ECO:0000259" key="9">
    <source>
        <dbReference type="Pfam" id="PF25987"/>
    </source>
</evidence>
<comment type="subcellular location">
    <subcellularLocation>
        <location evidence="1">Membrane</location>
        <topology evidence="1">Multi-pass membrane protein</topology>
    </subcellularLocation>
</comment>
<evidence type="ECO:0000256" key="6">
    <source>
        <dbReference type="ARBA" id="ARBA00023136"/>
    </source>
</evidence>